<dbReference type="RefSeq" id="WP_376718601.1">
    <property type="nucleotide sequence ID" value="NZ_JAYMRR010000004.1"/>
</dbReference>
<accession>A0ABV5D8R1</accession>
<proteinExistence type="predicted"/>
<evidence type="ECO:0008006" key="3">
    <source>
        <dbReference type="Google" id="ProtNLM"/>
    </source>
</evidence>
<dbReference type="EMBL" id="JAYMRR010000004">
    <property type="protein sequence ID" value="MFB8749099.1"/>
    <property type="molecule type" value="Genomic_DNA"/>
</dbReference>
<comment type="caution">
    <text evidence="1">The sequence shown here is derived from an EMBL/GenBank/DDBJ whole genome shotgun (WGS) entry which is preliminary data.</text>
</comment>
<gene>
    <name evidence="1" type="ORF">VSS30_09810</name>
</gene>
<dbReference type="Proteomes" id="UP001585018">
    <property type="component" value="Unassembled WGS sequence"/>
</dbReference>
<sequence>MGLALCYCQLYDAHVHMNSLADLTELVAQGVTTGLDMACFPVEQMRSFRGKVPDIRSVGTPAIGPGGPLRRDEREERIGFIPRSDAGWS</sequence>
<protein>
    <recommendedName>
        <fullName evidence="3">Amidohydrolase-related domain-containing protein</fullName>
    </recommendedName>
</protein>
<evidence type="ECO:0000313" key="2">
    <source>
        <dbReference type="Proteomes" id="UP001585018"/>
    </source>
</evidence>
<name>A0ABV5D8R1_9ACTN</name>
<organism evidence="1 2">
    <name type="scientific">Streptomyces parvulus</name>
    <dbReference type="NCBI Taxonomy" id="146923"/>
    <lineage>
        <taxon>Bacteria</taxon>
        <taxon>Bacillati</taxon>
        <taxon>Actinomycetota</taxon>
        <taxon>Actinomycetes</taxon>
        <taxon>Kitasatosporales</taxon>
        <taxon>Streptomycetaceae</taxon>
        <taxon>Streptomyces</taxon>
    </lineage>
</organism>
<evidence type="ECO:0000313" key="1">
    <source>
        <dbReference type="EMBL" id="MFB8749099.1"/>
    </source>
</evidence>
<keyword evidence="2" id="KW-1185">Reference proteome</keyword>
<reference evidence="1 2" key="1">
    <citation type="submission" date="2024-01" db="EMBL/GenBank/DDBJ databases">
        <title>Genome mining of biosynthetic gene clusters to explore secondary metabolites of Streptomyces sp.</title>
        <authorList>
            <person name="Baig A."/>
            <person name="Ajitkumar Shintre N."/>
            <person name="Kumar H."/>
            <person name="Anbarasu A."/>
            <person name="Ramaiah S."/>
        </authorList>
    </citation>
    <scope>NUCLEOTIDE SEQUENCE [LARGE SCALE GENOMIC DNA]</scope>
    <source>
        <strain evidence="1 2">A03</strain>
    </source>
</reference>